<dbReference type="PANTHER" id="PTHR43236">
    <property type="entry name" value="ANTITOXIN HIGA1"/>
    <property type="match status" value="1"/>
</dbReference>
<dbReference type="PROSITE" id="PS50943">
    <property type="entry name" value="HTH_CROC1"/>
    <property type="match status" value="1"/>
</dbReference>
<dbReference type="EMBL" id="MARB01000027">
    <property type="protein sequence ID" value="ODJ86106.1"/>
    <property type="molecule type" value="Genomic_DNA"/>
</dbReference>
<gene>
    <name evidence="3" type="ORF">CODIS_36410</name>
</gene>
<accession>A0A7Z0VIY4</accession>
<protein>
    <submittedName>
        <fullName evidence="3">Helix-turn-helix protein</fullName>
    </submittedName>
</protein>
<evidence type="ECO:0000313" key="3">
    <source>
        <dbReference type="EMBL" id="ODJ86106.1"/>
    </source>
</evidence>
<dbReference type="SMART" id="SM00530">
    <property type="entry name" value="HTH_XRE"/>
    <property type="match status" value="1"/>
</dbReference>
<reference evidence="3 4" key="1">
    <citation type="submission" date="2016-06" db="EMBL/GenBank/DDBJ databases">
        <title>Genome sequence of endosymbiont of Candidatus Endolucinida thiodiazotropha.</title>
        <authorList>
            <person name="Poehlein A."/>
            <person name="Koenig S."/>
            <person name="Heiden S.E."/>
            <person name="Thuermer A."/>
            <person name="Voget S."/>
            <person name="Daniel R."/>
            <person name="Markert S."/>
            <person name="Gros O."/>
            <person name="Schweder T."/>
        </authorList>
    </citation>
    <scope>NUCLEOTIDE SEQUENCE [LARGE SCALE GENOMIC DNA]</scope>
    <source>
        <strain evidence="3 4">COS</strain>
    </source>
</reference>
<name>A0A7Z0VIY4_9GAMM</name>
<dbReference type="RefSeq" id="WP_069127581.1">
    <property type="nucleotide sequence ID" value="NZ_MARB01000027.1"/>
</dbReference>
<dbReference type="GO" id="GO:0003677">
    <property type="term" value="F:DNA binding"/>
    <property type="evidence" value="ECO:0007669"/>
    <property type="project" value="InterPro"/>
</dbReference>
<comment type="caution">
    <text evidence="3">The sequence shown here is derived from an EMBL/GenBank/DDBJ whole genome shotgun (WGS) entry which is preliminary data.</text>
</comment>
<dbReference type="Proteomes" id="UP000094769">
    <property type="component" value="Unassembled WGS sequence"/>
</dbReference>
<evidence type="ECO:0000313" key="4">
    <source>
        <dbReference type="Proteomes" id="UP000094769"/>
    </source>
</evidence>
<dbReference type="Gene3D" id="1.10.260.40">
    <property type="entry name" value="lambda repressor-like DNA-binding domains"/>
    <property type="match status" value="1"/>
</dbReference>
<dbReference type="InterPro" id="IPR052345">
    <property type="entry name" value="Rad_response_metalloprotease"/>
</dbReference>
<dbReference type="InterPro" id="IPR001387">
    <property type="entry name" value="Cro/C1-type_HTH"/>
</dbReference>
<dbReference type="PANTHER" id="PTHR43236:SF1">
    <property type="entry name" value="BLL7220 PROTEIN"/>
    <property type="match status" value="1"/>
</dbReference>
<proteinExistence type="inferred from homology"/>
<dbReference type="SUPFAM" id="SSF47413">
    <property type="entry name" value="lambda repressor-like DNA-binding domains"/>
    <property type="match status" value="1"/>
</dbReference>
<sequence>MSSQEYNFTPDWVSPPGDTILDLMEERDWNQVELANRLGFSTKHLNQLIKGKVTLTYDTALKLERVLGSTVSFWMNRESKYRQHVARLEAEQNYKGWIDWLDDVPVNELKKIGAIENIRNIDSNKPILVEHLLSFFGVASPDEWRNYYGSMSVSFRKTKEEQADNGAISAWLRLGEIEAEKTSAPKYNRSKFESAIKRIRELTVQTPDDFYPALYELCLEAGVKLLLVKPIPKSRVSGVARWLNGHSPIIQLSLYGKTNDKFWFTFFHEVAHILLHSNEKSDIYLDNTDLKSKNQKELEANDWAGSILIPEEYRFDLVGLRSHVEILEFSKRINIHPGIVVGRLQHEGVIGYKSALNRLKNSFEIVS</sequence>
<dbReference type="AlphaFoldDB" id="A0A7Z0VIY4"/>
<dbReference type="Gene3D" id="1.10.10.2910">
    <property type="match status" value="1"/>
</dbReference>
<dbReference type="InterPro" id="IPR010982">
    <property type="entry name" value="Lambda_DNA-bd_dom_sf"/>
</dbReference>
<dbReference type="InterPro" id="IPR010359">
    <property type="entry name" value="IrrE_HExxH"/>
</dbReference>
<keyword evidence="4" id="KW-1185">Reference proteome</keyword>
<dbReference type="OrthoDB" id="9796786at2"/>
<dbReference type="Pfam" id="PF06114">
    <property type="entry name" value="Peptidase_M78"/>
    <property type="match status" value="1"/>
</dbReference>
<dbReference type="Pfam" id="PF01381">
    <property type="entry name" value="HTH_3"/>
    <property type="match status" value="1"/>
</dbReference>
<evidence type="ECO:0000256" key="1">
    <source>
        <dbReference type="ARBA" id="ARBA00007227"/>
    </source>
</evidence>
<dbReference type="CDD" id="cd00093">
    <property type="entry name" value="HTH_XRE"/>
    <property type="match status" value="1"/>
</dbReference>
<organism evidence="3 4">
    <name type="scientific">Candidatus Thiodiazotropha endolucinida</name>
    <dbReference type="NCBI Taxonomy" id="1655433"/>
    <lineage>
        <taxon>Bacteria</taxon>
        <taxon>Pseudomonadati</taxon>
        <taxon>Pseudomonadota</taxon>
        <taxon>Gammaproteobacteria</taxon>
        <taxon>Chromatiales</taxon>
        <taxon>Sedimenticolaceae</taxon>
        <taxon>Candidatus Thiodiazotropha</taxon>
    </lineage>
</organism>
<evidence type="ECO:0000259" key="2">
    <source>
        <dbReference type="PROSITE" id="PS50943"/>
    </source>
</evidence>
<feature type="domain" description="HTH cro/C1-type" evidence="2">
    <location>
        <begin position="20"/>
        <end position="74"/>
    </location>
</feature>
<comment type="similarity">
    <text evidence="1">Belongs to the short-chain fatty acyl-CoA assimilation regulator (ScfR) family.</text>
</comment>